<dbReference type="EMBL" id="MN739997">
    <property type="protein sequence ID" value="QHT82197.1"/>
    <property type="molecule type" value="Genomic_DNA"/>
</dbReference>
<evidence type="ECO:0000259" key="1">
    <source>
        <dbReference type="Pfam" id="PF19141"/>
    </source>
</evidence>
<protein>
    <recommendedName>
        <fullName evidence="1">DUF5824 domain-containing protein</fullName>
    </recommendedName>
</protein>
<dbReference type="InterPro" id="IPR043862">
    <property type="entry name" value="DUF5824"/>
</dbReference>
<evidence type="ECO:0000313" key="2">
    <source>
        <dbReference type="EMBL" id="QHT82197.1"/>
    </source>
</evidence>
<reference evidence="2" key="1">
    <citation type="journal article" date="2020" name="Nature">
        <title>Giant virus diversity and host interactions through global metagenomics.</title>
        <authorList>
            <person name="Schulz F."/>
            <person name="Roux S."/>
            <person name="Paez-Espino D."/>
            <person name="Jungbluth S."/>
            <person name="Walsh D.A."/>
            <person name="Denef V.J."/>
            <person name="McMahon K.D."/>
            <person name="Konstantinidis K.T."/>
            <person name="Eloe-Fadrosh E.A."/>
            <person name="Kyrpides N.C."/>
            <person name="Woyke T."/>
        </authorList>
    </citation>
    <scope>NUCLEOTIDE SEQUENCE</scope>
    <source>
        <strain evidence="2">GVMAG-M-3300023184-161</strain>
    </source>
</reference>
<dbReference type="AlphaFoldDB" id="A0A6C0HP80"/>
<organism evidence="2">
    <name type="scientific">viral metagenome</name>
    <dbReference type="NCBI Taxonomy" id="1070528"/>
    <lineage>
        <taxon>unclassified sequences</taxon>
        <taxon>metagenomes</taxon>
        <taxon>organismal metagenomes</taxon>
    </lineage>
</organism>
<accession>A0A6C0HP80</accession>
<proteinExistence type="predicted"/>
<feature type="domain" description="DUF5824" evidence="1">
    <location>
        <begin position="15"/>
        <end position="128"/>
    </location>
</feature>
<dbReference type="Pfam" id="PF19141">
    <property type="entry name" value="DUF5824"/>
    <property type="match status" value="1"/>
</dbReference>
<sequence>MAIIKFPIRYLPESLSARDNIDQIKMLTKSKKLYKMNKYYTRKRLSSYKSKKSEHIGNARKIYNIQTVTPNAELSIKTGCTLTTLNQIVKKGEGAYYSSGSRPNQTPKSWGLARLASALTAGKAAAVDYDIIDKGCNHNKKAFILASRARKMYKFGHSKTKKM</sequence>
<name>A0A6C0HP80_9ZZZZ</name>